<evidence type="ECO:0000259" key="2">
    <source>
        <dbReference type="PROSITE" id="PS50987"/>
    </source>
</evidence>
<gene>
    <name evidence="3" type="ORF">M1L60_09310</name>
</gene>
<feature type="region of interest" description="Disordered" evidence="1">
    <location>
        <begin position="110"/>
        <end position="130"/>
    </location>
</feature>
<dbReference type="PANTHER" id="PTHR38600:SF2">
    <property type="entry name" value="SLL0088 PROTEIN"/>
    <property type="match status" value="1"/>
</dbReference>
<sequence>MVQQEELDRVFASLSDATRRGILVRLGEGPATIGELAEPSGMTLTGMKKHVQVLEGAGLVVTEKVGRSRQCRLAPAPLDQAMAWISFYQRLWARRLDGLDAYFTLRAGAAEQGPAQDRGATDRSQKEQET</sequence>
<evidence type="ECO:0000256" key="1">
    <source>
        <dbReference type="SAM" id="MobiDB-lite"/>
    </source>
</evidence>
<feature type="domain" description="HTH arsR-type" evidence="2">
    <location>
        <begin position="1"/>
        <end position="93"/>
    </location>
</feature>
<dbReference type="Gene3D" id="1.10.10.10">
    <property type="entry name" value="Winged helix-like DNA-binding domain superfamily/Winged helix DNA-binding domain"/>
    <property type="match status" value="1"/>
</dbReference>
<dbReference type="PANTHER" id="PTHR38600">
    <property type="entry name" value="TRANSCRIPTIONAL REGULATORY PROTEIN"/>
    <property type="match status" value="1"/>
</dbReference>
<dbReference type="InterPro" id="IPR036390">
    <property type="entry name" value="WH_DNA-bd_sf"/>
</dbReference>
<dbReference type="EMBL" id="JAMYJR010000009">
    <property type="protein sequence ID" value="MCO8270792.1"/>
    <property type="molecule type" value="Genomic_DNA"/>
</dbReference>
<evidence type="ECO:0000313" key="4">
    <source>
        <dbReference type="Proteomes" id="UP001523369"/>
    </source>
</evidence>
<reference evidence="3 4" key="1">
    <citation type="submission" date="2022-06" db="EMBL/GenBank/DDBJ databases">
        <title>New Species of the Genus Actinoplanes, ActinopZanes ferrugineus.</title>
        <authorList>
            <person name="Ding P."/>
        </authorList>
    </citation>
    <scope>NUCLEOTIDE SEQUENCE [LARGE SCALE GENOMIC DNA]</scope>
    <source>
        <strain evidence="3 4">TRM88003</strain>
    </source>
</reference>
<proteinExistence type="predicted"/>
<organism evidence="3 4">
    <name type="scientific">Paractinoplanes aksuensis</name>
    <dbReference type="NCBI Taxonomy" id="2939490"/>
    <lineage>
        <taxon>Bacteria</taxon>
        <taxon>Bacillati</taxon>
        <taxon>Actinomycetota</taxon>
        <taxon>Actinomycetes</taxon>
        <taxon>Micromonosporales</taxon>
        <taxon>Micromonosporaceae</taxon>
        <taxon>Paractinoplanes</taxon>
    </lineage>
</organism>
<protein>
    <submittedName>
        <fullName evidence="3">Metalloregulator ArsR/SmtB family transcription factor</fullName>
    </submittedName>
</protein>
<accession>A0ABT1DIY1</accession>
<dbReference type="NCBIfam" id="NF033788">
    <property type="entry name" value="HTH_metalloreg"/>
    <property type="match status" value="1"/>
</dbReference>
<comment type="caution">
    <text evidence="3">The sequence shown here is derived from an EMBL/GenBank/DDBJ whole genome shotgun (WGS) entry which is preliminary data.</text>
</comment>
<dbReference type="SMART" id="SM00418">
    <property type="entry name" value="HTH_ARSR"/>
    <property type="match status" value="1"/>
</dbReference>
<evidence type="ECO:0000313" key="3">
    <source>
        <dbReference type="EMBL" id="MCO8270792.1"/>
    </source>
</evidence>
<dbReference type="InterPro" id="IPR036388">
    <property type="entry name" value="WH-like_DNA-bd_sf"/>
</dbReference>
<keyword evidence="4" id="KW-1185">Reference proteome</keyword>
<dbReference type="InterPro" id="IPR011991">
    <property type="entry name" value="ArsR-like_HTH"/>
</dbReference>
<name>A0ABT1DIY1_9ACTN</name>
<dbReference type="CDD" id="cd00090">
    <property type="entry name" value="HTH_ARSR"/>
    <property type="match status" value="1"/>
</dbReference>
<dbReference type="RefSeq" id="WP_253236923.1">
    <property type="nucleotide sequence ID" value="NZ_JAMYJR010000009.1"/>
</dbReference>
<dbReference type="Proteomes" id="UP001523369">
    <property type="component" value="Unassembled WGS sequence"/>
</dbReference>
<feature type="compositionally biased region" description="Basic and acidic residues" evidence="1">
    <location>
        <begin position="119"/>
        <end position="130"/>
    </location>
</feature>
<dbReference type="Pfam" id="PF12840">
    <property type="entry name" value="HTH_20"/>
    <property type="match status" value="1"/>
</dbReference>
<dbReference type="PROSITE" id="PS50987">
    <property type="entry name" value="HTH_ARSR_2"/>
    <property type="match status" value="1"/>
</dbReference>
<dbReference type="InterPro" id="IPR001845">
    <property type="entry name" value="HTH_ArsR_DNA-bd_dom"/>
</dbReference>
<dbReference type="SUPFAM" id="SSF46785">
    <property type="entry name" value="Winged helix' DNA-binding domain"/>
    <property type="match status" value="1"/>
</dbReference>